<keyword evidence="2" id="KW-0808">Transferase</keyword>
<dbReference type="AlphaFoldDB" id="A0A1X7A7N6"/>
<dbReference type="Gene3D" id="3.10.450.50">
    <property type="match status" value="1"/>
</dbReference>
<dbReference type="Pfam" id="PF13474">
    <property type="entry name" value="SnoaL_3"/>
    <property type="match status" value="1"/>
</dbReference>
<dbReference type="SUPFAM" id="SSF54427">
    <property type="entry name" value="NTF2-like"/>
    <property type="match status" value="1"/>
</dbReference>
<sequence length="162" mass="17709">MSRLSSSCLVALGFLFLFSIIPIRDAPAQAANDIADVQAASHAFYEALASESIGDAMAGVWAHKPYVTNVGPRSKSVVVGWDAVSQYWIETEKKVASVNMAIEAPHLHVIGDFAWEIGEEIGEVTMQDGTVRQAELLATNVFERIDGQWLMVSHHASRKPEQ</sequence>
<proteinExistence type="predicted"/>
<keyword evidence="2" id="KW-0418">Kinase</keyword>
<dbReference type="EMBL" id="FWFX01000020">
    <property type="protein sequence ID" value="SLN72571.1"/>
    <property type="molecule type" value="Genomic_DNA"/>
</dbReference>
<dbReference type="InterPro" id="IPR032710">
    <property type="entry name" value="NTF2-like_dom_sf"/>
</dbReference>
<keyword evidence="3" id="KW-1185">Reference proteome</keyword>
<organism evidence="2 3">
    <name type="scientific">Roseovarius albus</name>
    <dbReference type="NCBI Taxonomy" id="1247867"/>
    <lineage>
        <taxon>Bacteria</taxon>
        <taxon>Pseudomonadati</taxon>
        <taxon>Pseudomonadota</taxon>
        <taxon>Alphaproteobacteria</taxon>
        <taxon>Rhodobacterales</taxon>
        <taxon>Roseobacteraceae</taxon>
        <taxon>Roseovarius</taxon>
    </lineage>
</organism>
<name>A0A1X7A7N6_9RHOB</name>
<dbReference type="GO" id="GO:0016301">
    <property type="term" value="F:kinase activity"/>
    <property type="evidence" value="ECO:0007669"/>
    <property type="project" value="UniProtKB-KW"/>
</dbReference>
<accession>A0A1X7A7N6</accession>
<feature type="domain" description="SnoaL-like" evidence="1">
    <location>
        <begin position="37"/>
        <end position="157"/>
    </location>
</feature>
<evidence type="ECO:0000313" key="2">
    <source>
        <dbReference type="EMBL" id="SLN72571.1"/>
    </source>
</evidence>
<evidence type="ECO:0000313" key="3">
    <source>
        <dbReference type="Proteomes" id="UP000193061"/>
    </source>
</evidence>
<dbReference type="InterPro" id="IPR037401">
    <property type="entry name" value="SnoaL-like"/>
</dbReference>
<dbReference type="PANTHER" id="PTHR34957:SF1">
    <property type="entry name" value="NUCLEAR TRANSPORT FACTOR 2 (NTF2) FAMILY PROTEIN"/>
    <property type="match status" value="1"/>
</dbReference>
<dbReference type="Proteomes" id="UP000193061">
    <property type="component" value="Unassembled WGS sequence"/>
</dbReference>
<reference evidence="2 3" key="1">
    <citation type="submission" date="2017-03" db="EMBL/GenBank/DDBJ databases">
        <authorList>
            <person name="Afonso C.L."/>
            <person name="Miller P.J."/>
            <person name="Scott M.A."/>
            <person name="Spackman E."/>
            <person name="Goraichik I."/>
            <person name="Dimitrov K.M."/>
            <person name="Suarez D.L."/>
            <person name="Swayne D.E."/>
        </authorList>
    </citation>
    <scope>NUCLEOTIDE SEQUENCE [LARGE SCALE GENOMIC DNA]</scope>
    <source>
        <strain evidence="2 3">CECT 7450</strain>
    </source>
</reference>
<dbReference type="RefSeq" id="WP_085807696.1">
    <property type="nucleotide sequence ID" value="NZ_FWFX01000020.1"/>
</dbReference>
<dbReference type="PANTHER" id="PTHR34957">
    <property type="entry name" value="NUCLEAR TRANSPORT FACTOR 2 (NTF2) FAMILY PROTEIN"/>
    <property type="match status" value="1"/>
</dbReference>
<protein>
    <submittedName>
        <fullName evidence="2">Calcium/calmodulin dependent protein kinase II Association</fullName>
    </submittedName>
</protein>
<evidence type="ECO:0000259" key="1">
    <source>
        <dbReference type="Pfam" id="PF13474"/>
    </source>
</evidence>
<gene>
    <name evidence="2" type="ORF">ROA7450_04044</name>
</gene>
<dbReference type="OrthoDB" id="953853at2"/>